<sequence>QLNIGAVKCLRRRSGSITGMNTASQLEQGKVYWNIRFTDVPP</sequence>
<dbReference type="EMBL" id="AEAI01004432">
    <property type="protein sequence ID" value="EGH49570.1"/>
    <property type="molecule type" value="Genomic_DNA"/>
</dbReference>
<organism evidence="1 2">
    <name type="scientific">Pseudomonas syringae pv. pisi str. 1704B</name>
    <dbReference type="NCBI Taxonomy" id="629263"/>
    <lineage>
        <taxon>Bacteria</taxon>
        <taxon>Pseudomonadati</taxon>
        <taxon>Pseudomonadota</taxon>
        <taxon>Gammaproteobacteria</taxon>
        <taxon>Pseudomonadales</taxon>
        <taxon>Pseudomonadaceae</taxon>
        <taxon>Pseudomonas</taxon>
        <taxon>Pseudomonas syringae</taxon>
    </lineage>
</organism>
<accession>F3GR67</accession>
<gene>
    <name evidence="1" type="ORF">PSYPI_47186</name>
</gene>
<comment type="caution">
    <text evidence="1">The sequence shown here is derived from an EMBL/GenBank/DDBJ whole genome shotgun (WGS) entry which is preliminary data.</text>
</comment>
<dbReference type="AlphaFoldDB" id="F3GR67"/>
<keyword evidence="2" id="KW-1185">Reference proteome</keyword>
<proteinExistence type="predicted"/>
<protein>
    <submittedName>
        <fullName evidence="1">Uncharacterized protein</fullName>
    </submittedName>
</protein>
<feature type="non-terminal residue" evidence="1">
    <location>
        <position position="1"/>
    </location>
</feature>
<name>F3GR67_PSESJ</name>
<feature type="non-terminal residue" evidence="1">
    <location>
        <position position="42"/>
    </location>
</feature>
<evidence type="ECO:0000313" key="1">
    <source>
        <dbReference type="EMBL" id="EGH49570.1"/>
    </source>
</evidence>
<reference evidence="1 2" key="1">
    <citation type="journal article" date="2011" name="PLoS Pathog.">
        <title>Dynamic evolution of pathogenicity revealed by sequencing and comparative genomics of 19 Pseudomonas syringae isolates.</title>
        <authorList>
            <person name="Baltrus D.A."/>
            <person name="Nishimura M.T."/>
            <person name="Romanchuk A."/>
            <person name="Chang J.H."/>
            <person name="Mukhtar M.S."/>
            <person name="Cherkis K."/>
            <person name="Roach J."/>
            <person name="Grant S.R."/>
            <person name="Jones C.D."/>
            <person name="Dangl J.L."/>
        </authorList>
    </citation>
    <scope>NUCLEOTIDE SEQUENCE [LARGE SCALE GENOMIC DNA]</scope>
    <source>
        <strain evidence="1 2">1704B</strain>
    </source>
</reference>
<dbReference type="Proteomes" id="UP000004986">
    <property type="component" value="Unassembled WGS sequence"/>
</dbReference>
<evidence type="ECO:0000313" key="2">
    <source>
        <dbReference type="Proteomes" id="UP000004986"/>
    </source>
</evidence>